<dbReference type="PANTHER" id="PTHR33490:SF6">
    <property type="entry name" value="SLL1049 PROTEIN"/>
    <property type="match status" value="1"/>
</dbReference>
<accession>A0ABV0J5S3</accession>
<dbReference type="Pfam" id="PF01841">
    <property type="entry name" value="Transglut_core"/>
    <property type="match status" value="1"/>
</dbReference>
<dbReference type="Gene3D" id="2.130.10.10">
    <property type="entry name" value="YVTN repeat-like/Quinoprotein amine dehydrogenase"/>
    <property type="match status" value="1"/>
</dbReference>
<dbReference type="InterPro" id="IPR002931">
    <property type="entry name" value="Transglutaminase-like"/>
</dbReference>
<feature type="domain" description="Transglutaminase-like" evidence="1">
    <location>
        <begin position="427"/>
        <end position="497"/>
    </location>
</feature>
<name>A0ABV0J5S3_9CYAN</name>
<evidence type="ECO:0000313" key="3">
    <source>
        <dbReference type="Proteomes" id="UP001464891"/>
    </source>
</evidence>
<reference evidence="2 3" key="1">
    <citation type="submission" date="2022-04" db="EMBL/GenBank/DDBJ databases">
        <title>Positive selection, recombination, and allopatry shape intraspecific diversity of widespread and dominant cyanobacteria.</title>
        <authorList>
            <person name="Wei J."/>
            <person name="Shu W."/>
            <person name="Hu C."/>
        </authorList>
    </citation>
    <scope>NUCLEOTIDE SEQUENCE [LARGE SCALE GENOMIC DNA]</scope>
    <source>
        <strain evidence="2 3">GB2-A4</strain>
    </source>
</reference>
<dbReference type="EMBL" id="JAMPKM010000003">
    <property type="protein sequence ID" value="MEP0817095.1"/>
    <property type="molecule type" value="Genomic_DNA"/>
</dbReference>
<dbReference type="SMART" id="SM00460">
    <property type="entry name" value="TGc"/>
    <property type="match status" value="1"/>
</dbReference>
<proteinExistence type="predicted"/>
<dbReference type="InterPro" id="IPR038765">
    <property type="entry name" value="Papain-like_cys_pep_sf"/>
</dbReference>
<gene>
    <name evidence="2" type="ORF">NC998_08290</name>
</gene>
<protein>
    <submittedName>
        <fullName evidence="2">Transglutaminase family protein</fullName>
    </submittedName>
</protein>
<dbReference type="PANTHER" id="PTHR33490">
    <property type="entry name" value="BLR5614 PROTEIN-RELATED"/>
    <property type="match status" value="1"/>
</dbReference>
<dbReference type="SUPFAM" id="SSF63825">
    <property type="entry name" value="YWTD domain"/>
    <property type="match status" value="1"/>
</dbReference>
<dbReference type="Gene3D" id="3.10.620.30">
    <property type="match status" value="1"/>
</dbReference>
<dbReference type="RefSeq" id="WP_190439681.1">
    <property type="nucleotide sequence ID" value="NZ_JAMPKM010000003.1"/>
</dbReference>
<dbReference type="Proteomes" id="UP001464891">
    <property type="component" value="Unassembled WGS sequence"/>
</dbReference>
<organism evidence="2 3">
    <name type="scientific">Trichocoleus desertorum GB2-A4</name>
    <dbReference type="NCBI Taxonomy" id="2933944"/>
    <lineage>
        <taxon>Bacteria</taxon>
        <taxon>Bacillati</taxon>
        <taxon>Cyanobacteriota</taxon>
        <taxon>Cyanophyceae</taxon>
        <taxon>Leptolyngbyales</taxon>
        <taxon>Trichocoleusaceae</taxon>
        <taxon>Trichocoleus</taxon>
    </lineage>
</organism>
<sequence length="565" mass="63830">MPLEPPPSLQPLTAVIGPLDPWLSTIRPFGTYALQGLSFWEDTLLAVDTVRGYLLQVTVTNGDTQILNAHHTADFLDATGLAVQGDKLWFTRGSSVYYCTLSDLTPQHFVTLPYQIDGVAVWQSTVYVSSQKLGYIVIFEAATARQITRFPTPGVGSEHLTVRDEELWVSDRIEQTVYCLDRGTGEIRFSVLTPFDQPTGLAFHRHPANGQDILYVAYAGEEPYIRDNPNADPSHELAIRDRTFIHPLHFHYYEDKRYALSNGYLIEMSYVEELQPLEEVHLENVEWRIALPAETNRQKVRQVEPIGVPFTEELHDGQRVAVFKFAALKPGERRLLGWKALLEVWSIKYQLAPREVENVPALSPEFQARYLVDDDELAMDKAPIRWAAQAAVGTETNLLRRVLKIRNYVYDRLSYGIKPHIDTPDVVLERGIGSCGEYVGLILALARLNGIACRTVGRYKCPPYAERQFVPLEPDFNHVWIEFYIPGFGWLPMESNPDDVVDRGPYPTRFFMGLAWYHAEMAKGVSFENVRVQGAPIGESLGVSLGDLSINHIKFKILGELAPSA</sequence>
<keyword evidence="3" id="KW-1185">Reference proteome</keyword>
<evidence type="ECO:0000313" key="2">
    <source>
        <dbReference type="EMBL" id="MEP0817095.1"/>
    </source>
</evidence>
<dbReference type="SUPFAM" id="SSF54001">
    <property type="entry name" value="Cysteine proteinases"/>
    <property type="match status" value="1"/>
</dbReference>
<dbReference type="InterPro" id="IPR015943">
    <property type="entry name" value="WD40/YVTN_repeat-like_dom_sf"/>
</dbReference>
<evidence type="ECO:0000259" key="1">
    <source>
        <dbReference type="SMART" id="SM00460"/>
    </source>
</evidence>
<comment type="caution">
    <text evidence="2">The sequence shown here is derived from an EMBL/GenBank/DDBJ whole genome shotgun (WGS) entry which is preliminary data.</text>
</comment>